<evidence type="ECO:0000256" key="3">
    <source>
        <dbReference type="SAM" id="SignalP"/>
    </source>
</evidence>
<feature type="transmembrane region" description="Helical" evidence="2">
    <location>
        <begin position="49"/>
        <end position="68"/>
    </location>
</feature>
<evidence type="ECO:0000256" key="2">
    <source>
        <dbReference type="SAM" id="Phobius"/>
    </source>
</evidence>
<feature type="signal peptide" evidence="3">
    <location>
        <begin position="1"/>
        <end position="21"/>
    </location>
</feature>
<dbReference type="HOGENOM" id="CLU_192501_1_0_1"/>
<dbReference type="EnsemblPlants" id="AET02165">
    <property type="protein sequence ID" value="AET02165"/>
    <property type="gene ID" value="MTR_8g036500"/>
</dbReference>
<dbReference type="PANTHER" id="PTHR34672">
    <property type="entry name" value="POLLEN-SPECIFIC ARABINOGALACTA PROTEIN BAN102"/>
    <property type="match status" value="1"/>
</dbReference>
<dbReference type="PANTHER" id="PTHR34672:SF14">
    <property type="entry name" value="ARABINOGALACTAN PROTEIN 40"/>
    <property type="match status" value="1"/>
</dbReference>
<feature type="compositionally biased region" description="Low complexity" evidence="1">
    <location>
        <begin position="36"/>
        <end position="49"/>
    </location>
</feature>
<reference evidence="4 6" key="2">
    <citation type="journal article" date="2014" name="BMC Genomics">
        <title>An improved genome release (version Mt4.0) for the model legume Medicago truncatula.</title>
        <authorList>
            <person name="Tang H."/>
            <person name="Krishnakumar V."/>
            <person name="Bidwell S."/>
            <person name="Rosen B."/>
            <person name="Chan A."/>
            <person name="Zhou S."/>
            <person name="Gentzbittel L."/>
            <person name="Childs K.L."/>
            <person name="Yandell M."/>
            <person name="Gundlach H."/>
            <person name="Mayer K.F."/>
            <person name="Schwartz D.C."/>
            <person name="Town C.D."/>
        </authorList>
    </citation>
    <scope>GENOME REANNOTATION</scope>
    <source>
        <strain evidence="5 6">cv. Jemalong A17</strain>
    </source>
</reference>
<accession>G7LEG8</accession>
<keyword evidence="3" id="KW-0732">Signal</keyword>
<dbReference type="EMBL" id="CM001224">
    <property type="protein sequence ID" value="AET02165.1"/>
    <property type="molecule type" value="Genomic_DNA"/>
</dbReference>
<evidence type="ECO:0000313" key="5">
    <source>
        <dbReference type="EnsemblPlants" id="AET02165"/>
    </source>
</evidence>
<gene>
    <name evidence="4" type="ordered locus">MTR_8g036500</name>
</gene>
<dbReference type="OMA" id="MAHSHDM"/>
<dbReference type="Proteomes" id="UP000002051">
    <property type="component" value="Chromosome 8"/>
</dbReference>
<evidence type="ECO:0000313" key="4">
    <source>
        <dbReference type="EMBL" id="AET02165.1"/>
    </source>
</evidence>
<evidence type="ECO:0000313" key="6">
    <source>
        <dbReference type="Proteomes" id="UP000002051"/>
    </source>
</evidence>
<reference evidence="5" key="3">
    <citation type="submission" date="2015-04" db="UniProtKB">
        <authorList>
            <consortium name="EnsemblPlants"/>
        </authorList>
    </citation>
    <scope>IDENTIFICATION</scope>
    <source>
        <strain evidence="5">cv. Jemalong A17</strain>
    </source>
</reference>
<evidence type="ECO:0000256" key="1">
    <source>
        <dbReference type="SAM" id="MobiDB-lite"/>
    </source>
</evidence>
<dbReference type="PaxDb" id="3880-AET02165"/>
<keyword evidence="2" id="KW-0472">Membrane</keyword>
<feature type="region of interest" description="Disordered" evidence="1">
    <location>
        <begin position="25"/>
        <end position="49"/>
    </location>
</feature>
<keyword evidence="2 4" id="KW-0812">Transmembrane</keyword>
<feature type="chain" id="PRO_5014574238" evidence="3">
    <location>
        <begin position="22"/>
        <end position="72"/>
    </location>
</feature>
<keyword evidence="6" id="KW-1185">Reference proteome</keyword>
<reference evidence="4 6" key="1">
    <citation type="journal article" date="2011" name="Nature">
        <title>The Medicago genome provides insight into the evolution of rhizobial symbioses.</title>
        <authorList>
            <person name="Young N.D."/>
            <person name="Debelle F."/>
            <person name="Oldroyd G.E."/>
            <person name="Geurts R."/>
            <person name="Cannon S.B."/>
            <person name="Udvardi M.K."/>
            <person name="Benedito V.A."/>
            <person name="Mayer K.F."/>
            <person name="Gouzy J."/>
            <person name="Schoof H."/>
            <person name="Van de Peer Y."/>
            <person name="Proost S."/>
            <person name="Cook D.R."/>
            <person name="Meyers B.C."/>
            <person name="Spannagl M."/>
            <person name="Cheung F."/>
            <person name="De Mita S."/>
            <person name="Krishnakumar V."/>
            <person name="Gundlach H."/>
            <person name="Zhou S."/>
            <person name="Mudge J."/>
            <person name="Bharti A.K."/>
            <person name="Murray J.D."/>
            <person name="Naoumkina M.A."/>
            <person name="Rosen B."/>
            <person name="Silverstein K.A."/>
            <person name="Tang H."/>
            <person name="Rombauts S."/>
            <person name="Zhao P.X."/>
            <person name="Zhou P."/>
            <person name="Barbe V."/>
            <person name="Bardou P."/>
            <person name="Bechner M."/>
            <person name="Bellec A."/>
            <person name="Berger A."/>
            <person name="Berges H."/>
            <person name="Bidwell S."/>
            <person name="Bisseling T."/>
            <person name="Choisne N."/>
            <person name="Couloux A."/>
            <person name="Denny R."/>
            <person name="Deshpande S."/>
            <person name="Dai X."/>
            <person name="Doyle J.J."/>
            <person name="Dudez A.M."/>
            <person name="Farmer A.D."/>
            <person name="Fouteau S."/>
            <person name="Franken C."/>
            <person name="Gibelin C."/>
            <person name="Gish J."/>
            <person name="Goldstein S."/>
            <person name="Gonzalez A.J."/>
            <person name="Green P.J."/>
            <person name="Hallab A."/>
            <person name="Hartog M."/>
            <person name="Hua A."/>
            <person name="Humphray S.J."/>
            <person name="Jeong D.H."/>
            <person name="Jing Y."/>
            <person name="Jocker A."/>
            <person name="Kenton S.M."/>
            <person name="Kim D.J."/>
            <person name="Klee K."/>
            <person name="Lai H."/>
            <person name="Lang C."/>
            <person name="Lin S."/>
            <person name="Macmil S.L."/>
            <person name="Magdelenat G."/>
            <person name="Matthews L."/>
            <person name="McCorrison J."/>
            <person name="Monaghan E.L."/>
            <person name="Mun J.H."/>
            <person name="Najar F.Z."/>
            <person name="Nicholson C."/>
            <person name="Noirot C."/>
            <person name="O'Bleness M."/>
            <person name="Paule C.R."/>
            <person name="Poulain J."/>
            <person name="Prion F."/>
            <person name="Qin B."/>
            <person name="Qu C."/>
            <person name="Retzel E.F."/>
            <person name="Riddle C."/>
            <person name="Sallet E."/>
            <person name="Samain S."/>
            <person name="Samson N."/>
            <person name="Sanders I."/>
            <person name="Saurat O."/>
            <person name="Scarpelli C."/>
            <person name="Schiex T."/>
            <person name="Segurens B."/>
            <person name="Severin A.J."/>
            <person name="Sherrier D.J."/>
            <person name="Shi R."/>
            <person name="Sims S."/>
            <person name="Singer S.R."/>
            <person name="Sinharoy S."/>
            <person name="Sterck L."/>
            <person name="Viollet A."/>
            <person name="Wang B.B."/>
            <person name="Wang K."/>
            <person name="Wang M."/>
            <person name="Wang X."/>
            <person name="Warfsmann J."/>
            <person name="Weissenbach J."/>
            <person name="White D.D."/>
            <person name="White J.D."/>
            <person name="Wiley G.B."/>
            <person name="Wincker P."/>
            <person name="Xing Y."/>
            <person name="Yang L."/>
            <person name="Yao Z."/>
            <person name="Ying F."/>
            <person name="Zhai J."/>
            <person name="Zhou L."/>
            <person name="Zuber A."/>
            <person name="Denarie J."/>
            <person name="Dixon R.A."/>
            <person name="May G.D."/>
            <person name="Schwartz D.C."/>
            <person name="Rogers J."/>
            <person name="Quetier F."/>
            <person name="Town C.D."/>
            <person name="Roe B.A."/>
        </authorList>
    </citation>
    <scope>NUCLEOTIDE SEQUENCE [LARGE SCALE GENOMIC DNA]</scope>
    <source>
        <strain evidence="4">A17</strain>
        <strain evidence="5 6">cv. Jemalong A17</strain>
    </source>
</reference>
<organism evidence="4 6">
    <name type="scientific">Medicago truncatula</name>
    <name type="common">Barrel medic</name>
    <name type="synonym">Medicago tribuloides</name>
    <dbReference type="NCBI Taxonomy" id="3880"/>
    <lineage>
        <taxon>Eukaryota</taxon>
        <taxon>Viridiplantae</taxon>
        <taxon>Streptophyta</taxon>
        <taxon>Embryophyta</taxon>
        <taxon>Tracheophyta</taxon>
        <taxon>Spermatophyta</taxon>
        <taxon>Magnoliopsida</taxon>
        <taxon>eudicotyledons</taxon>
        <taxon>Gunneridae</taxon>
        <taxon>Pentapetalae</taxon>
        <taxon>rosids</taxon>
        <taxon>fabids</taxon>
        <taxon>Fabales</taxon>
        <taxon>Fabaceae</taxon>
        <taxon>Papilionoideae</taxon>
        <taxon>50 kb inversion clade</taxon>
        <taxon>NPAAA clade</taxon>
        <taxon>Hologalegina</taxon>
        <taxon>IRL clade</taxon>
        <taxon>Trifolieae</taxon>
        <taxon>Medicago</taxon>
    </lineage>
</organism>
<protein>
    <submittedName>
        <fullName evidence="4">Transmembrane protein, putative</fullName>
    </submittedName>
</protein>
<sequence>MEMKKIAFVVVLFAVISTVLAHDHHHDHGTAPAPGPSKSHAPKPSKSDAASLGSIFGASIFSFVAYYLHFHV</sequence>
<proteinExistence type="predicted"/>
<dbReference type="InterPro" id="IPR044702">
    <property type="entry name" value="AGP23/40"/>
</dbReference>
<name>G7LEG8_MEDTR</name>
<dbReference type="AlphaFoldDB" id="G7LEG8"/>
<keyword evidence="2" id="KW-1133">Transmembrane helix</keyword>